<name>A0A3L9Y3T1_9RHOB</name>
<evidence type="ECO:0000313" key="3">
    <source>
        <dbReference type="Proteomes" id="UP000281343"/>
    </source>
</evidence>
<protein>
    <submittedName>
        <fullName evidence="2">Uncharacterized protein</fullName>
    </submittedName>
</protein>
<dbReference type="EMBL" id="RCNT01000005">
    <property type="protein sequence ID" value="RMA41978.1"/>
    <property type="molecule type" value="Genomic_DNA"/>
</dbReference>
<evidence type="ECO:0000313" key="2">
    <source>
        <dbReference type="EMBL" id="RMA41978.1"/>
    </source>
</evidence>
<dbReference type="Proteomes" id="UP000281343">
    <property type="component" value="Unassembled WGS sequence"/>
</dbReference>
<keyword evidence="1" id="KW-0812">Transmembrane</keyword>
<organism evidence="2 3">
    <name type="scientific">Rhodophyticola porphyridii</name>
    <dbReference type="NCBI Taxonomy" id="1852017"/>
    <lineage>
        <taxon>Bacteria</taxon>
        <taxon>Pseudomonadati</taxon>
        <taxon>Pseudomonadota</taxon>
        <taxon>Alphaproteobacteria</taxon>
        <taxon>Rhodobacterales</taxon>
        <taxon>Roseobacteraceae</taxon>
        <taxon>Rhodophyticola</taxon>
    </lineage>
</organism>
<keyword evidence="1" id="KW-1133">Transmembrane helix</keyword>
<accession>A0A3L9Y3T1</accession>
<sequence length="125" mass="13908">MMLFVAFEIGLPILTLKDLSFGNVVFAAGETVPAELRLWLGVSTACLLLAALCHFIYMRRIHMNAFAVARVMLETAQGADARRLVFDRQSGLWARHGAKYRLGMVFLILGCLAYCGFVWTHIGTL</sequence>
<evidence type="ECO:0000256" key="1">
    <source>
        <dbReference type="SAM" id="Phobius"/>
    </source>
</evidence>
<reference evidence="2 3" key="1">
    <citation type="submission" date="2018-10" db="EMBL/GenBank/DDBJ databases">
        <authorList>
            <person name="Jung H.S."/>
            <person name="Jeon C.O."/>
        </authorList>
    </citation>
    <scope>NUCLEOTIDE SEQUENCE [LARGE SCALE GENOMIC DNA]</scope>
    <source>
        <strain evidence="2 3">MA-7-27</strain>
    </source>
</reference>
<proteinExistence type="predicted"/>
<dbReference type="AlphaFoldDB" id="A0A3L9Y3T1"/>
<gene>
    <name evidence="2" type="ORF">D9R08_10915</name>
</gene>
<comment type="caution">
    <text evidence="2">The sequence shown here is derived from an EMBL/GenBank/DDBJ whole genome shotgun (WGS) entry which is preliminary data.</text>
</comment>
<keyword evidence="1" id="KW-0472">Membrane</keyword>
<feature type="transmembrane region" description="Helical" evidence="1">
    <location>
        <begin position="38"/>
        <end position="57"/>
    </location>
</feature>
<feature type="transmembrane region" description="Helical" evidence="1">
    <location>
        <begin position="102"/>
        <end position="122"/>
    </location>
</feature>
<keyword evidence="3" id="KW-1185">Reference proteome</keyword>